<evidence type="ECO:0000256" key="9">
    <source>
        <dbReference type="ARBA" id="ARBA00023235"/>
    </source>
</evidence>
<dbReference type="Pfam" id="PF00004">
    <property type="entry name" value="AAA"/>
    <property type="match status" value="1"/>
</dbReference>
<dbReference type="InterPro" id="IPR048612">
    <property type="entry name" value="KTNA1_AAA_dom"/>
</dbReference>
<dbReference type="SUPFAM" id="SSF52540">
    <property type="entry name" value="P-loop containing nucleoside triphosphate hydrolases"/>
    <property type="match status" value="1"/>
</dbReference>
<dbReference type="GO" id="GO:0016887">
    <property type="term" value="F:ATP hydrolysis activity"/>
    <property type="evidence" value="ECO:0007669"/>
    <property type="project" value="InterPro"/>
</dbReference>
<keyword evidence="10 11" id="KW-0131">Cell cycle</keyword>
<dbReference type="GO" id="GO:0008017">
    <property type="term" value="F:microtubule binding"/>
    <property type="evidence" value="ECO:0007669"/>
    <property type="project" value="UniProtKB-UniRule"/>
</dbReference>
<comment type="similarity">
    <text evidence="11">Belongs to the AAA ATPase family. Katanin p60 subunit A1 subfamily.</text>
</comment>
<feature type="region of interest" description="Disordered" evidence="12">
    <location>
        <begin position="98"/>
        <end position="169"/>
    </location>
</feature>
<evidence type="ECO:0000256" key="3">
    <source>
        <dbReference type="ARBA" id="ARBA00022618"/>
    </source>
</evidence>
<dbReference type="OrthoDB" id="5334845at2759"/>
<accession>A0A9D3PHL2</accession>
<dbReference type="Gene3D" id="3.40.50.300">
    <property type="entry name" value="P-loop containing nucleotide triphosphate hydrolases"/>
    <property type="match status" value="1"/>
</dbReference>
<dbReference type="GO" id="GO:0005813">
    <property type="term" value="C:centrosome"/>
    <property type="evidence" value="ECO:0007669"/>
    <property type="project" value="UniProtKB-SubCell"/>
</dbReference>
<dbReference type="Pfam" id="PF21126">
    <property type="entry name" value="KATNA1_MIT"/>
    <property type="match status" value="1"/>
</dbReference>
<dbReference type="InterPro" id="IPR048611">
    <property type="entry name" value="KATNA1_MIT"/>
</dbReference>
<dbReference type="HAMAP" id="MF_03023">
    <property type="entry name" value="Katanin_p60_A1"/>
    <property type="match status" value="1"/>
</dbReference>
<dbReference type="InterPro" id="IPR003959">
    <property type="entry name" value="ATPase_AAA_core"/>
</dbReference>
<evidence type="ECO:0000256" key="12">
    <source>
        <dbReference type="SAM" id="MobiDB-lite"/>
    </source>
</evidence>
<evidence type="ECO:0000256" key="10">
    <source>
        <dbReference type="ARBA" id="ARBA00023306"/>
    </source>
</evidence>
<dbReference type="GO" id="GO:0005524">
    <property type="term" value="F:ATP binding"/>
    <property type="evidence" value="ECO:0007669"/>
    <property type="project" value="UniProtKB-KW"/>
</dbReference>
<dbReference type="EC" id="5.6.1.1" evidence="11"/>
<gene>
    <name evidence="11" type="primary">KATNA1</name>
    <name evidence="14" type="ORF">MATL_G00201530</name>
</gene>
<dbReference type="InterPro" id="IPR050304">
    <property type="entry name" value="MT-severing_AAA_ATPase"/>
</dbReference>
<comment type="catalytic activity">
    <reaction evidence="11">
        <text>n ATP + n H2O + a microtubule = n ADP + n phosphate + (n+1) alpha/beta tubulin heterodimers.</text>
        <dbReference type="EC" id="5.6.1.1"/>
    </reaction>
</comment>
<keyword evidence="7 11" id="KW-0067">ATP-binding</keyword>
<dbReference type="SMART" id="SM00382">
    <property type="entry name" value="AAA"/>
    <property type="match status" value="1"/>
</dbReference>
<dbReference type="GO" id="GO:0005737">
    <property type="term" value="C:cytoplasm"/>
    <property type="evidence" value="ECO:0007669"/>
    <property type="project" value="UniProtKB-SubCell"/>
</dbReference>
<dbReference type="Gene3D" id="1.20.58.80">
    <property type="entry name" value="Phosphotransferase system, lactose/cellobiose-type IIA subunit"/>
    <property type="match status" value="1"/>
</dbReference>
<evidence type="ECO:0000256" key="8">
    <source>
        <dbReference type="ARBA" id="ARBA00023212"/>
    </source>
</evidence>
<dbReference type="GO" id="GO:0005874">
    <property type="term" value="C:microtubule"/>
    <property type="evidence" value="ECO:0007669"/>
    <property type="project" value="UniProtKB-KW"/>
</dbReference>
<dbReference type="GO" id="GO:0000922">
    <property type="term" value="C:spindle pole"/>
    <property type="evidence" value="ECO:0007669"/>
    <property type="project" value="UniProtKB-SubCell"/>
</dbReference>
<dbReference type="PANTHER" id="PTHR23074">
    <property type="entry name" value="AAA DOMAIN-CONTAINING"/>
    <property type="match status" value="1"/>
</dbReference>
<evidence type="ECO:0000256" key="11">
    <source>
        <dbReference type="HAMAP-Rule" id="MF_03023"/>
    </source>
</evidence>
<evidence type="ECO:0000256" key="2">
    <source>
        <dbReference type="ARBA" id="ARBA00022490"/>
    </source>
</evidence>
<evidence type="ECO:0000256" key="5">
    <source>
        <dbReference type="ARBA" id="ARBA00022741"/>
    </source>
</evidence>
<keyword evidence="5 11" id="KW-0547">Nucleotide-binding</keyword>
<dbReference type="InterPro" id="IPR027417">
    <property type="entry name" value="P-loop_NTPase"/>
</dbReference>
<dbReference type="GO" id="GO:0051013">
    <property type="term" value="P:microtubule severing"/>
    <property type="evidence" value="ECO:0007669"/>
    <property type="project" value="UniProtKB-UniRule"/>
</dbReference>
<dbReference type="PROSITE" id="PS00674">
    <property type="entry name" value="AAA"/>
    <property type="match status" value="1"/>
</dbReference>
<comment type="activity regulation">
    <text evidence="11">ATPase activity is stimulated by microtubules, which promote homooligomerization. ATP-dependent microtubule severing is stimulated by interaction with KATNB1.</text>
</comment>
<dbReference type="InterPro" id="IPR003593">
    <property type="entry name" value="AAA+_ATPase"/>
</dbReference>
<dbReference type="CDD" id="cd19522">
    <property type="entry name" value="RecA-like_KTNA1"/>
    <property type="match status" value="1"/>
</dbReference>
<evidence type="ECO:0000256" key="7">
    <source>
        <dbReference type="ARBA" id="ARBA00022840"/>
    </source>
</evidence>
<feature type="domain" description="AAA+ ATPase" evidence="13">
    <location>
        <begin position="263"/>
        <end position="405"/>
    </location>
</feature>
<keyword evidence="2 11" id="KW-0963">Cytoplasm</keyword>
<dbReference type="FunFam" id="3.40.50.300:FF:000159">
    <property type="entry name" value="Katanin p60 ATPase-containing subunit A1"/>
    <property type="match status" value="1"/>
</dbReference>
<keyword evidence="3 11" id="KW-0132">Cell division</keyword>
<evidence type="ECO:0000256" key="4">
    <source>
        <dbReference type="ARBA" id="ARBA00022701"/>
    </source>
</evidence>
<dbReference type="CDD" id="cd21748">
    <property type="entry name" value="Kp60-NTD"/>
    <property type="match status" value="1"/>
</dbReference>
<dbReference type="Proteomes" id="UP001046870">
    <property type="component" value="Chromosome 18"/>
</dbReference>
<dbReference type="GO" id="GO:0008568">
    <property type="term" value="F:microtubule severing ATPase activity"/>
    <property type="evidence" value="ECO:0007669"/>
    <property type="project" value="UniProtKB-EC"/>
</dbReference>
<dbReference type="PANTHER" id="PTHR23074:SF71">
    <property type="entry name" value="KATANIN P60 ATPASE-CONTAINING SUBUNIT A1"/>
    <property type="match status" value="1"/>
</dbReference>
<keyword evidence="4 11" id="KW-0493">Microtubule</keyword>
<dbReference type="EMBL" id="JAFDVH010000018">
    <property type="protein sequence ID" value="KAG7460700.1"/>
    <property type="molecule type" value="Genomic_DNA"/>
</dbReference>
<feature type="compositionally biased region" description="Basic and acidic residues" evidence="12">
    <location>
        <begin position="139"/>
        <end position="164"/>
    </location>
</feature>
<dbReference type="InterPro" id="IPR028596">
    <property type="entry name" value="KATNA1"/>
</dbReference>
<evidence type="ECO:0000313" key="15">
    <source>
        <dbReference type="Proteomes" id="UP001046870"/>
    </source>
</evidence>
<evidence type="ECO:0000256" key="6">
    <source>
        <dbReference type="ARBA" id="ARBA00022776"/>
    </source>
</evidence>
<dbReference type="FunFam" id="1.10.8.60:FF:000025">
    <property type="entry name" value="Katanin p60 ATPase-containing subunit A1"/>
    <property type="match status" value="1"/>
</dbReference>
<dbReference type="FunFam" id="1.20.58.80:FF:000003">
    <property type="entry name" value="Katanin p60 ATPase-containing subunit A1"/>
    <property type="match status" value="1"/>
</dbReference>
<name>A0A9D3PHL2_MEGAT</name>
<keyword evidence="8 11" id="KW-0206">Cytoskeleton</keyword>
<evidence type="ECO:0000256" key="1">
    <source>
        <dbReference type="ARBA" id="ARBA00004186"/>
    </source>
</evidence>
<keyword evidence="9 11" id="KW-0413">Isomerase</keyword>
<dbReference type="InterPro" id="IPR041569">
    <property type="entry name" value="AAA_lid_3"/>
</dbReference>
<dbReference type="AlphaFoldDB" id="A0A9D3PHL2"/>
<comment type="caution">
    <text evidence="14">The sequence shown here is derived from an EMBL/GenBank/DDBJ whole genome shotgun (WGS) entry which is preliminary data.</text>
</comment>
<keyword evidence="15" id="KW-1185">Reference proteome</keyword>
<evidence type="ECO:0000313" key="14">
    <source>
        <dbReference type="EMBL" id="KAG7460700.1"/>
    </source>
</evidence>
<dbReference type="InterPro" id="IPR003960">
    <property type="entry name" value="ATPase_AAA_CS"/>
</dbReference>
<sequence length="513" mass="58125">MSLLEISENVKLAREYALLGNYSSAIVCYQGVLEQIKKYLYSVRDAALQHKWQQVWQEIHEENKHVQDIMTTLESFQLETTPSKPSCHDGDIWPVQVERRSSPCPVRRPQVPYKEGKPHNNRLSAAARAQHRQSPRVPNGDRAKPAKGKEKKEAPGKPKEDKSHYYPVSPVSEYQAATTTLNSSSRMFAMQSKADASETEVKKFDGTGYDKDLVEALERDIISQNPNVKWDDIADLEEAKKLLKEAVVLPMWMPEFFKGIRRPWKGVLMVGPPGTGKTLLAKAVATECRTTFFNVSSSTLTSKYRGESEKLVRLLFEMARFYAPTTIFIDEIDSMCSRRGTSEEHEASRRVKAELLVQMDGVGGASENDDPSKMVMVLAATNFPWDIDEALRRRLEKRIYIPLPSAKGREELLKINLKELELASDVDMSKIAEQMEGYSGADITNVCRDASLMAMRRRIEGLSPEEIRNISRDEMHMPTTMDDFESALRKVSKSVSAADLEKYEKWIAEFGSC</sequence>
<dbReference type="InterPro" id="IPR015415">
    <property type="entry name" value="Spast_Vps4_C"/>
</dbReference>
<protein>
    <recommendedName>
        <fullName evidence="11">Katanin p60 ATPase-containing subunit A1</fullName>
        <shortName evidence="11">Katanin p60 subunit A1</shortName>
        <ecNumber evidence="11">5.6.1.1</ecNumber>
    </recommendedName>
    <alternativeName>
        <fullName evidence="11">p60 katanin</fullName>
    </alternativeName>
</protein>
<comment type="subcellular location">
    <subcellularLocation>
        <location evidence="1 11">Cytoplasm</location>
        <location evidence="1 11">Cytoskeleton</location>
        <location evidence="1 11">Spindle</location>
    </subcellularLocation>
    <subcellularLocation>
        <location evidence="11">Cytoplasm</location>
    </subcellularLocation>
    <subcellularLocation>
        <location evidence="11">Cytoplasm</location>
        <location evidence="11">Cytoskeleton</location>
        <location evidence="11">Microtubule organizing center</location>
        <location evidence="11">Centrosome</location>
    </subcellularLocation>
    <subcellularLocation>
        <location evidence="11">Cytoplasm</location>
        <location evidence="11">Cytoskeleton</location>
        <location evidence="11">Spindle pole</location>
    </subcellularLocation>
    <text evidence="11">Predominantly cytoplasmic. Also localized to the interphase centrosome and the mitotic spindle poles. Enhanced recruitment to the mitotic spindle poles requires microtubules and interaction with KATNB1.</text>
</comment>
<evidence type="ECO:0000259" key="13">
    <source>
        <dbReference type="SMART" id="SM00382"/>
    </source>
</evidence>
<dbReference type="Pfam" id="PF09336">
    <property type="entry name" value="Vps4_C"/>
    <property type="match status" value="1"/>
</dbReference>
<organism evidence="14 15">
    <name type="scientific">Megalops atlanticus</name>
    <name type="common">Tarpon</name>
    <name type="synonym">Clupea gigantea</name>
    <dbReference type="NCBI Taxonomy" id="7932"/>
    <lineage>
        <taxon>Eukaryota</taxon>
        <taxon>Metazoa</taxon>
        <taxon>Chordata</taxon>
        <taxon>Craniata</taxon>
        <taxon>Vertebrata</taxon>
        <taxon>Euteleostomi</taxon>
        <taxon>Actinopterygii</taxon>
        <taxon>Neopterygii</taxon>
        <taxon>Teleostei</taxon>
        <taxon>Elopiformes</taxon>
        <taxon>Megalopidae</taxon>
        <taxon>Megalops</taxon>
    </lineage>
</organism>
<comment type="subunit">
    <text evidence="11">Can homooligomerize into hexameric rings, which may be promoted by interaction with microtubules. Interacts with KATNB1, which may serve as a targeting subunit.</text>
</comment>
<dbReference type="GO" id="GO:0051301">
    <property type="term" value="P:cell division"/>
    <property type="evidence" value="ECO:0007669"/>
    <property type="project" value="UniProtKB-KW"/>
</dbReference>
<dbReference type="Gene3D" id="1.10.8.60">
    <property type="match status" value="1"/>
</dbReference>
<dbReference type="Pfam" id="PF17862">
    <property type="entry name" value="AAA_lid_3"/>
    <property type="match status" value="1"/>
</dbReference>
<reference evidence="14" key="1">
    <citation type="submission" date="2021-01" db="EMBL/GenBank/DDBJ databases">
        <authorList>
            <person name="Zahm M."/>
            <person name="Roques C."/>
            <person name="Cabau C."/>
            <person name="Klopp C."/>
            <person name="Donnadieu C."/>
            <person name="Jouanno E."/>
            <person name="Lampietro C."/>
            <person name="Louis A."/>
            <person name="Herpin A."/>
            <person name="Echchiki A."/>
            <person name="Berthelot C."/>
            <person name="Parey E."/>
            <person name="Roest-Crollius H."/>
            <person name="Braasch I."/>
            <person name="Postlethwait J."/>
            <person name="Bobe J."/>
            <person name="Montfort J."/>
            <person name="Bouchez O."/>
            <person name="Begum T."/>
            <person name="Mejri S."/>
            <person name="Adams A."/>
            <person name="Chen W.-J."/>
            <person name="Guiguen Y."/>
        </authorList>
    </citation>
    <scope>NUCLEOTIDE SEQUENCE</scope>
    <source>
        <strain evidence="14">YG-15Mar2019-1</strain>
        <tissue evidence="14">Brain</tissue>
    </source>
</reference>
<feature type="binding site" evidence="11">
    <location>
        <begin position="271"/>
        <end position="278"/>
    </location>
    <ligand>
        <name>ATP</name>
        <dbReference type="ChEBI" id="CHEBI:30616"/>
    </ligand>
</feature>
<keyword evidence="6 11" id="KW-0498">Mitosis</keyword>
<comment type="function">
    <text evidence="11">Catalytic subunit of a complex which severs microtubules in an ATP-dependent manner. Microtubule severing may promote rapid reorganization of cellular microtubule arrays and the release of microtubules from the centrosome following nucleation.</text>
</comment>
<proteinExistence type="inferred from homology"/>